<name>A0A132NX07_GIAIN</name>
<evidence type="ECO:0000313" key="3">
    <source>
        <dbReference type="EMBL" id="KWX14605.1"/>
    </source>
</evidence>
<gene>
    <name evidence="3" type="ORF">QR46_1348</name>
</gene>
<evidence type="ECO:0000313" key="4">
    <source>
        <dbReference type="Proteomes" id="UP000070089"/>
    </source>
</evidence>
<organism evidence="3 4">
    <name type="scientific">Giardia duodenalis assemblage B</name>
    <dbReference type="NCBI Taxonomy" id="1394984"/>
    <lineage>
        <taxon>Eukaryota</taxon>
        <taxon>Metamonada</taxon>
        <taxon>Diplomonadida</taxon>
        <taxon>Hexamitidae</taxon>
        <taxon>Giardiinae</taxon>
        <taxon>Giardia</taxon>
    </lineage>
</organism>
<comment type="caution">
    <text evidence="3">The sequence shown here is derived from an EMBL/GenBank/DDBJ whole genome shotgun (WGS) entry which is preliminary data.</text>
</comment>
<dbReference type="VEuPathDB" id="GiardiaDB:QR46_1348"/>
<dbReference type="EMBL" id="JXTI01000027">
    <property type="protein sequence ID" value="KWX14605.1"/>
    <property type="molecule type" value="Genomic_DNA"/>
</dbReference>
<evidence type="ECO:0000256" key="1">
    <source>
        <dbReference type="ARBA" id="ARBA00022737"/>
    </source>
</evidence>
<dbReference type="Proteomes" id="UP000070089">
    <property type="component" value="Unassembled WGS sequence"/>
</dbReference>
<dbReference type="PANTHER" id="PTHR46388:SF2">
    <property type="entry name" value="NHL REPEAT-CONTAINING PROTEIN 2"/>
    <property type="match status" value="1"/>
</dbReference>
<feature type="region of interest" description="Disordered" evidence="2">
    <location>
        <begin position="438"/>
        <end position="458"/>
    </location>
</feature>
<dbReference type="Pfam" id="PF01436">
    <property type="entry name" value="NHL"/>
    <property type="match status" value="1"/>
</dbReference>
<proteinExistence type="predicted"/>
<feature type="compositionally biased region" description="Basic residues" evidence="2">
    <location>
        <begin position="809"/>
        <end position="818"/>
    </location>
</feature>
<sequence>MQHILPQFQKTQSRISSERRSSHLQRHPINPLAKEFDYRESERVFAEASVTTVCGNGRDIAIDGVPGIGSLCNPRAISIYAPDSPPYSATDTFHLLIAEATGLRVASRSVLRTLKTLTNKNSVASVSIAGVIQVPLGVVFTDDIHHKIKLLRPLPNSTMPDPYDSLLDKTFYTEQRKDKRSTDVTHSLITLSGSVAGHADGLITKALFNRPTGLASACSGRIILICDTGNNCVRCLDIQNHFVTTLVGTPGKSKSEYMTKRQSNPLDPFIREAIPIDKVTLRKPMGICISSTKPGVVYITDTGNHTVKKIDTINQIVQNIAGLEGQAGSALGYESMLNTPIGICELPDRTLLVSDKIGLHRVCPDRCFLWQVSSTRKVQGWRDGPLTKALFSNPNGLAFDGEHVFVCDIGNQNIRMITFGAKTAHDSASALNAVLSEHQDSATANQSTPKQEKDRGTTLIDRTEHYGKHINYQNGAQDYDDNDTVEIQRNRSSYSKEKAVPSSVKFTTADSIRHVRERKRSSTPDYGYYRHVYREGREKMQQESSDSTEMIEKVVITPMESNQEKASNLSPKTLDARAQSLQSRTGYNFKTVRRMESLDANVSESRASDPLDLVLKDNDVPSLNKIEVLKGTHASLHNATLEPRPHVEKLIDSTKVAETSAEAVAQTTFTRTRKPASHEEINISGTRASHAFDTVLEQFRVEPYTSSRAGKDRPAARTHDAVPHYYQEHEQLAEAEDEYTLYKSLSSNASTGHKSINDYSFPSQNIDTPMVTLGHSGRRSKSSATEQPLRLNDPVSTEAPDDSKDRASKRIQKKVKPGLHKEFIVASVESESSHSGSDTSRRFKPEPRKRSTSWGSPYKRKEVVDTQVLSSSPKKSSNPPRNINDLLLSKYQEKHKSFFAALVRCSHSQMPMILSHVPRKDGEITALDFYSVAISRCISAGFLLLMVKVVDGEQLCTVGFDSLGRQAVSLNDFGKYVEGRARERTARGTSLSMYATAIFSVYGDNTELSVKSIVVSGIRTKVTTKLGKSLDLSLIQFPDLIDRTIWRSSAQLSQMIDNADIDEEEDKESITLVCSVEITFSYQQIQSTATVDLLLTNEKLVLRHTTDECTRQLRGFLHTQALYPIQM</sequence>
<keyword evidence="1" id="KW-0677">Repeat</keyword>
<protein>
    <submittedName>
        <fullName evidence="3">Putative NHL repeat protein</fullName>
    </submittedName>
</protein>
<reference evidence="3 4" key="1">
    <citation type="journal article" date="2015" name="Mol. Biochem. Parasitol.">
        <title>Identification of polymorphic genes for use in assemblage B genotyping assays through comparative genomics of multiple assemblage B Giardia duodenalis isolates.</title>
        <authorList>
            <person name="Wielinga C."/>
            <person name="Thompson R.C."/>
            <person name="Monis P."/>
            <person name="Ryan U."/>
        </authorList>
    </citation>
    <scope>NUCLEOTIDE SEQUENCE [LARGE SCALE GENOMIC DNA]</scope>
    <source>
        <strain evidence="3 4">BAH15c1</strain>
    </source>
</reference>
<feature type="compositionally biased region" description="Basic and acidic residues" evidence="2">
    <location>
        <begin position="839"/>
        <end position="849"/>
    </location>
</feature>
<dbReference type="InterPro" id="IPR001258">
    <property type="entry name" value="NHL_repeat"/>
</dbReference>
<accession>A0A132NX07</accession>
<feature type="compositionally biased region" description="Low complexity" evidence="2">
    <location>
        <begin position="827"/>
        <end position="838"/>
    </location>
</feature>
<dbReference type="AlphaFoldDB" id="A0A132NX07"/>
<evidence type="ECO:0000256" key="2">
    <source>
        <dbReference type="SAM" id="MobiDB-lite"/>
    </source>
</evidence>
<dbReference type="PANTHER" id="PTHR46388">
    <property type="entry name" value="NHL REPEAT-CONTAINING PROTEIN 2"/>
    <property type="match status" value="1"/>
</dbReference>
<dbReference type="OrthoDB" id="10252246at2759"/>
<dbReference type="InterPro" id="IPR011042">
    <property type="entry name" value="6-blade_b-propeller_TolB-like"/>
</dbReference>
<dbReference type="SUPFAM" id="SSF101898">
    <property type="entry name" value="NHL repeat"/>
    <property type="match status" value="1"/>
</dbReference>
<feature type="region of interest" description="Disordered" evidence="2">
    <location>
        <begin position="760"/>
        <end position="857"/>
    </location>
</feature>
<feature type="region of interest" description="Disordered" evidence="2">
    <location>
        <begin position="1"/>
        <end position="28"/>
    </location>
</feature>
<dbReference type="Gene3D" id="2.120.10.30">
    <property type="entry name" value="TolB, C-terminal domain"/>
    <property type="match status" value="3"/>
</dbReference>